<accession>A0ACB8QMK8</accession>
<evidence type="ECO:0000313" key="2">
    <source>
        <dbReference type="Proteomes" id="UP000814128"/>
    </source>
</evidence>
<gene>
    <name evidence="1" type="ORF">K488DRAFT_49085</name>
</gene>
<evidence type="ECO:0000313" key="1">
    <source>
        <dbReference type="EMBL" id="KAI0032838.1"/>
    </source>
</evidence>
<reference evidence="1" key="1">
    <citation type="submission" date="2021-02" db="EMBL/GenBank/DDBJ databases">
        <authorList>
            <consortium name="DOE Joint Genome Institute"/>
            <person name="Ahrendt S."/>
            <person name="Looney B.P."/>
            <person name="Miyauchi S."/>
            <person name="Morin E."/>
            <person name="Drula E."/>
            <person name="Courty P.E."/>
            <person name="Chicoki N."/>
            <person name="Fauchery L."/>
            <person name="Kohler A."/>
            <person name="Kuo A."/>
            <person name="Labutti K."/>
            <person name="Pangilinan J."/>
            <person name="Lipzen A."/>
            <person name="Riley R."/>
            <person name="Andreopoulos W."/>
            <person name="He G."/>
            <person name="Johnson J."/>
            <person name="Barry K.W."/>
            <person name="Grigoriev I.V."/>
            <person name="Nagy L."/>
            <person name="Hibbett D."/>
            <person name="Henrissat B."/>
            <person name="Matheny P.B."/>
            <person name="Labbe J."/>
            <person name="Martin F."/>
        </authorList>
    </citation>
    <scope>NUCLEOTIDE SEQUENCE</scope>
    <source>
        <strain evidence="1">EC-137</strain>
    </source>
</reference>
<comment type="caution">
    <text evidence="1">The sequence shown here is derived from an EMBL/GenBank/DDBJ whole genome shotgun (WGS) entry which is preliminary data.</text>
</comment>
<dbReference type="EMBL" id="MU273535">
    <property type="protein sequence ID" value="KAI0032838.1"/>
    <property type="molecule type" value="Genomic_DNA"/>
</dbReference>
<protein>
    <submittedName>
        <fullName evidence="1">DASH complex subunit Dad3-domain-containing protein</fullName>
    </submittedName>
</protein>
<organism evidence="1 2">
    <name type="scientific">Vararia minispora EC-137</name>
    <dbReference type="NCBI Taxonomy" id="1314806"/>
    <lineage>
        <taxon>Eukaryota</taxon>
        <taxon>Fungi</taxon>
        <taxon>Dikarya</taxon>
        <taxon>Basidiomycota</taxon>
        <taxon>Agaricomycotina</taxon>
        <taxon>Agaricomycetes</taxon>
        <taxon>Russulales</taxon>
        <taxon>Lachnocladiaceae</taxon>
        <taxon>Vararia</taxon>
    </lineage>
</organism>
<dbReference type="Proteomes" id="UP000814128">
    <property type="component" value="Unassembled WGS sequence"/>
</dbReference>
<reference evidence="1" key="2">
    <citation type="journal article" date="2022" name="New Phytol.">
        <title>Evolutionary transition to the ectomycorrhizal habit in the genomes of a hyperdiverse lineage of mushroom-forming fungi.</title>
        <authorList>
            <person name="Looney B."/>
            <person name="Miyauchi S."/>
            <person name="Morin E."/>
            <person name="Drula E."/>
            <person name="Courty P.E."/>
            <person name="Kohler A."/>
            <person name="Kuo A."/>
            <person name="LaButti K."/>
            <person name="Pangilinan J."/>
            <person name="Lipzen A."/>
            <person name="Riley R."/>
            <person name="Andreopoulos W."/>
            <person name="He G."/>
            <person name="Johnson J."/>
            <person name="Nolan M."/>
            <person name="Tritt A."/>
            <person name="Barry K.W."/>
            <person name="Grigoriev I.V."/>
            <person name="Nagy L.G."/>
            <person name="Hibbett D."/>
            <person name="Henrissat B."/>
            <person name="Matheny P.B."/>
            <person name="Labbe J."/>
            <person name="Martin F.M."/>
        </authorList>
    </citation>
    <scope>NUCLEOTIDE SEQUENCE</scope>
    <source>
        <strain evidence="1">EC-137</strain>
    </source>
</reference>
<name>A0ACB8QMK8_9AGAM</name>
<keyword evidence="2" id="KW-1185">Reference proteome</keyword>
<proteinExistence type="predicted"/>
<sequence length="103" mass="11784">MSAQDVFQHNPYDDHPSLTPFEADVLWEYAKLSQHIKDLIVQTRRLSEKPDELLLKQLRILERKMGLVFTLFKASAWAVISDRDYAFDASGVQTDSILDSTAS</sequence>